<dbReference type="VEuPathDB" id="PlasmoDB:C922_05145"/>
<evidence type="ECO:0000313" key="2">
    <source>
        <dbReference type="Proteomes" id="UP000030640"/>
    </source>
</evidence>
<dbReference type="EMBL" id="KI965499">
    <property type="protein sequence ID" value="EUD64482.1"/>
    <property type="molecule type" value="Genomic_DNA"/>
</dbReference>
<dbReference type="Proteomes" id="UP000030640">
    <property type="component" value="Unassembled WGS sequence"/>
</dbReference>
<gene>
    <name evidence="1" type="ORF">C922_05145</name>
</gene>
<proteinExistence type="predicted"/>
<reference evidence="1 2" key="1">
    <citation type="submission" date="2013-02" db="EMBL/GenBank/DDBJ databases">
        <title>The Genome Sequence of Plasmodium inui San Antonio 1.</title>
        <authorList>
            <consortium name="The Broad Institute Genome Sequencing Platform"/>
            <consortium name="The Broad Institute Genome Sequencing Center for Infectious Disease"/>
            <person name="Neafsey D."/>
            <person name="Cheeseman I."/>
            <person name="Volkman S."/>
            <person name="Adams J."/>
            <person name="Walker B."/>
            <person name="Young S.K."/>
            <person name="Zeng Q."/>
            <person name="Gargeya S."/>
            <person name="Fitzgerald M."/>
            <person name="Haas B."/>
            <person name="Abouelleil A."/>
            <person name="Alvarado L."/>
            <person name="Arachchi H.M."/>
            <person name="Berlin A.M."/>
            <person name="Chapman S.B."/>
            <person name="Dewar J."/>
            <person name="Goldberg J."/>
            <person name="Griggs A."/>
            <person name="Gujja S."/>
            <person name="Hansen M."/>
            <person name="Howarth C."/>
            <person name="Imamovic A."/>
            <person name="Larimer J."/>
            <person name="McCowan C."/>
            <person name="Murphy C."/>
            <person name="Neiman D."/>
            <person name="Pearson M."/>
            <person name="Priest M."/>
            <person name="Roberts A."/>
            <person name="Saif S."/>
            <person name="Shea T."/>
            <person name="Sisk P."/>
            <person name="Sykes S."/>
            <person name="Wortman J."/>
            <person name="Nusbaum C."/>
            <person name="Birren B."/>
        </authorList>
    </citation>
    <scope>NUCLEOTIDE SEQUENCE [LARGE SCALE GENOMIC DNA]</scope>
    <source>
        <strain evidence="1 2">San Antonio 1</strain>
    </source>
</reference>
<organism evidence="1 2">
    <name type="scientific">Plasmodium inui San Antonio 1</name>
    <dbReference type="NCBI Taxonomy" id="1237626"/>
    <lineage>
        <taxon>Eukaryota</taxon>
        <taxon>Sar</taxon>
        <taxon>Alveolata</taxon>
        <taxon>Apicomplexa</taxon>
        <taxon>Aconoidasida</taxon>
        <taxon>Haemosporida</taxon>
        <taxon>Plasmodiidae</taxon>
        <taxon>Plasmodium</taxon>
        <taxon>Plasmodium (Plasmodium)</taxon>
    </lineage>
</organism>
<evidence type="ECO:0000313" key="1">
    <source>
        <dbReference type="EMBL" id="EUD64482.1"/>
    </source>
</evidence>
<sequence length="103" mass="12170">MKLKGEKSIIIKREDFQKKRKHDEYTSKTWIRPSSLDIPPNEKRKQGVADGNLKAQFKDWITKNNLGRICPRFQEEDRKINFLKNRFIISRSTQYGGQTSKEG</sequence>
<dbReference type="GeneID" id="20040419"/>
<protein>
    <submittedName>
        <fullName evidence="1">Uncharacterized protein</fullName>
    </submittedName>
</protein>
<dbReference type="RefSeq" id="XP_008818939.1">
    <property type="nucleotide sequence ID" value="XM_008820717.1"/>
</dbReference>
<keyword evidence="2" id="KW-1185">Reference proteome</keyword>
<dbReference type="AlphaFoldDB" id="W6ZU80"/>
<name>W6ZU80_9APIC</name>
<accession>W6ZU80</accession>